<evidence type="ECO:0000313" key="6">
    <source>
        <dbReference type="EMBL" id="BBI60397.1"/>
    </source>
</evidence>
<comment type="similarity">
    <text evidence="5">Belongs to the HAD-like hydrolase superfamily. Cof family.</text>
</comment>
<dbReference type="PROSITE" id="PS01229">
    <property type="entry name" value="COF_2"/>
    <property type="match status" value="1"/>
</dbReference>
<accession>A0A455U4B8</accession>
<dbReference type="GO" id="GO:0000287">
    <property type="term" value="F:magnesium ion binding"/>
    <property type="evidence" value="ECO:0007669"/>
    <property type="project" value="UniProtKB-ARBA"/>
</dbReference>
<dbReference type="PANTHER" id="PTHR47267:SF2">
    <property type="entry name" value="HMP-PP PHOSPHATASE"/>
    <property type="match status" value="1"/>
</dbReference>
<dbReference type="InterPro" id="IPR023214">
    <property type="entry name" value="HAD_sf"/>
</dbReference>
<comment type="cofactor">
    <cofactor evidence="1">
        <name>Mg(2+)</name>
        <dbReference type="ChEBI" id="CHEBI:18420"/>
    </cofactor>
</comment>
<dbReference type="InterPro" id="IPR000150">
    <property type="entry name" value="Cof"/>
</dbReference>
<sequence>MRSKESVKLNTHADGAHYDPRLIVSDLDGTLLGSDHRLHADTIEVLRTLVNHGHQLVLASGRHYADMRVFRDQLDLPIHLISSNGAYTHDPDDQLLDANHVDPRQAAALIRLPRPDGVRLSLYMDDAWYIDAEMPSYLNMHAATGFAYQVVPPEKMPTEGIGKILYGGPPDALFKIETSIREISDGMLHVTYSTSDSLEIMAGGVNKGVALSALLKRLSIAPEDCLAFGDNLNDVEMLSLVGEPHFMLNSHPEMAGHLSAARQIGHHGEAAVAVLLRERFGL</sequence>
<dbReference type="NCBIfam" id="TIGR00099">
    <property type="entry name" value="Cof-subfamily"/>
    <property type="match status" value="1"/>
</dbReference>
<reference evidence="6 7" key="1">
    <citation type="journal article" date="2019" name="Microbiol. Resour. Announc.">
        <title>Complete Genome Sequence of Halomonas sulfidaeris Strain Esulfide1 Isolated from a Metal Sulfide Rock at a Depth of 2,200 Meters, Obtained Using Nanopore Sequencing.</title>
        <authorList>
            <person name="Saito M."/>
            <person name="Nishigata A."/>
            <person name="Galipon J."/>
            <person name="Arakawa K."/>
        </authorList>
    </citation>
    <scope>NUCLEOTIDE SEQUENCE [LARGE SCALE GENOMIC DNA]</scope>
    <source>
        <strain evidence="6 7">ATCC BAA-803</strain>
    </source>
</reference>
<gene>
    <name evidence="6" type="ORF">HSBAA_17030</name>
</gene>
<dbReference type="KEGG" id="hsr:HSBAA_17030"/>
<dbReference type="PANTHER" id="PTHR47267">
    <property type="match status" value="1"/>
</dbReference>
<dbReference type="Gene3D" id="3.40.50.1000">
    <property type="entry name" value="HAD superfamily/HAD-like"/>
    <property type="match status" value="1"/>
</dbReference>
<dbReference type="Pfam" id="PF08282">
    <property type="entry name" value="Hydrolase_3"/>
    <property type="match status" value="1"/>
</dbReference>
<evidence type="ECO:0000313" key="7">
    <source>
        <dbReference type="Proteomes" id="UP000320231"/>
    </source>
</evidence>
<dbReference type="GO" id="GO:0016791">
    <property type="term" value="F:phosphatase activity"/>
    <property type="evidence" value="ECO:0007669"/>
    <property type="project" value="UniProtKB-ARBA"/>
</dbReference>
<dbReference type="SFLD" id="SFLDG01140">
    <property type="entry name" value="C2.B:_Phosphomannomutase_and_P"/>
    <property type="match status" value="1"/>
</dbReference>
<dbReference type="InterPro" id="IPR006379">
    <property type="entry name" value="HAD-SF_hydro_IIB"/>
</dbReference>
<evidence type="ECO:0000256" key="3">
    <source>
        <dbReference type="ARBA" id="ARBA00022801"/>
    </source>
</evidence>
<protein>
    <recommendedName>
        <fullName evidence="8">Cof-type HAD-IIB family hydrolase</fullName>
    </recommendedName>
</protein>
<evidence type="ECO:0000256" key="4">
    <source>
        <dbReference type="ARBA" id="ARBA00022842"/>
    </source>
</evidence>
<keyword evidence="4" id="KW-0460">Magnesium</keyword>
<evidence type="ECO:0000256" key="5">
    <source>
        <dbReference type="ARBA" id="ARBA00034778"/>
    </source>
</evidence>
<evidence type="ECO:0000256" key="1">
    <source>
        <dbReference type="ARBA" id="ARBA00001946"/>
    </source>
</evidence>
<dbReference type="SFLD" id="SFLDS00003">
    <property type="entry name" value="Haloacid_Dehalogenase"/>
    <property type="match status" value="1"/>
</dbReference>
<keyword evidence="3" id="KW-0378">Hydrolase</keyword>
<dbReference type="AlphaFoldDB" id="A0A455U4B8"/>
<dbReference type="NCBIfam" id="TIGR01484">
    <property type="entry name" value="HAD-SF-IIB"/>
    <property type="match status" value="1"/>
</dbReference>
<organism evidence="6 7">
    <name type="scientific">Vreelandella sulfidaeris</name>
    <dbReference type="NCBI Taxonomy" id="115553"/>
    <lineage>
        <taxon>Bacteria</taxon>
        <taxon>Pseudomonadati</taxon>
        <taxon>Pseudomonadota</taxon>
        <taxon>Gammaproteobacteria</taxon>
        <taxon>Oceanospirillales</taxon>
        <taxon>Halomonadaceae</taxon>
        <taxon>Vreelandella</taxon>
    </lineage>
</organism>
<keyword evidence="2" id="KW-0479">Metal-binding</keyword>
<proteinExistence type="inferred from homology"/>
<evidence type="ECO:0000256" key="2">
    <source>
        <dbReference type="ARBA" id="ARBA00022723"/>
    </source>
</evidence>
<dbReference type="EMBL" id="AP019514">
    <property type="protein sequence ID" value="BBI60397.1"/>
    <property type="molecule type" value="Genomic_DNA"/>
</dbReference>
<dbReference type="SUPFAM" id="SSF56784">
    <property type="entry name" value="HAD-like"/>
    <property type="match status" value="1"/>
</dbReference>
<evidence type="ECO:0008006" key="8">
    <source>
        <dbReference type="Google" id="ProtNLM"/>
    </source>
</evidence>
<dbReference type="Gene3D" id="3.30.1240.10">
    <property type="match status" value="1"/>
</dbReference>
<name>A0A455U4B8_9GAMM</name>
<dbReference type="Proteomes" id="UP000320231">
    <property type="component" value="Chromosome"/>
</dbReference>
<dbReference type="InterPro" id="IPR036412">
    <property type="entry name" value="HAD-like_sf"/>
</dbReference>